<protein>
    <submittedName>
        <fullName evidence="2">Uncharacterized protein</fullName>
    </submittedName>
</protein>
<proteinExistence type="predicted"/>
<reference evidence="2" key="1">
    <citation type="submission" date="2017-02" db="UniProtKB">
        <authorList>
            <consortium name="WormBaseParasite"/>
        </authorList>
    </citation>
    <scope>IDENTIFICATION</scope>
</reference>
<accession>A0A0N5A859</accession>
<organism evidence="1 2">
    <name type="scientific">Syphacia muris</name>
    <dbReference type="NCBI Taxonomy" id="451379"/>
    <lineage>
        <taxon>Eukaryota</taxon>
        <taxon>Metazoa</taxon>
        <taxon>Ecdysozoa</taxon>
        <taxon>Nematoda</taxon>
        <taxon>Chromadorea</taxon>
        <taxon>Rhabditida</taxon>
        <taxon>Spirurina</taxon>
        <taxon>Oxyuridomorpha</taxon>
        <taxon>Oxyuroidea</taxon>
        <taxon>Oxyuridae</taxon>
        <taxon>Syphacia</taxon>
    </lineage>
</organism>
<keyword evidence="1" id="KW-1185">Reference proteome</keyword>
<evidence type="ECO:0000313" key="1">
    <source>
        <dbReference type="Proteomes" id="UP000046393"/>
    </source>
</evidence>
<sequence>MKPDKNCSIKNFINHRTDGFCLFNAIENEQVEVDGDAARYLAAADAVAALRQSFSMNRMFLWNMQSK</sequence>
<dbReference type="AlphaFoldDB" id="A0A0N5A859"/>
<evidence type="ECO:0000313" key="2">
    <source>
        <dbReference type="WBParaSite" id="SMUV_0000024301-mRNA-1"/>
    </source>
</evidence>
<dbReference type="Proteomes" id="UP000046393">
    <property type="component" value="Unplaced"/>
</dbReference>
<dbReference type="WBParaSite" id="SMUV_0000024301-mRNA-1">
    <property type="protein sequence ID" value="SMUV_0000024301-mRNA-1"/>
    <property type="gene ID" value="SMUV_0000024301"/>
</dbReference>
<name>A0A0N5A859_9BILA</name>